<dbReference type="AlphaFoldDB" id="A0A7J7JH02"/>
<proteinExistence type="predicted"/>
<dbReference type="GO" id="GO:0016020">
    <property type="term" value="C:membrane"/>
    <property type="evidence" value="ECO:0007669"/>
    <property type="project" value="UniProtKB-SubCell"/>
</dbReference>
<dbReference type="EMBL" id="VXIV02002475">
    <property type="protein sequence ID" value="KAF6025307.1"/>
    <property type="molecule type" value="Genomic_DNA"/>
</dbReference>
<keyword evidence="8" id="KW-1185">Reference proteome</keyword>
<evidence type="ECO:0000256" key="6">
    <source>
        <dbReference type="SAM" id="Phobius"/>
    </source>
</evidence>
<evidence type="ECO:0000313" key="7">
    <source>
        <dbReference type="EMBL" id="KAF6025307.1"/>
    </source>
</evidence>
<dbReference type="InterPro" id="IPR037721">
    <property type="entry name" value="Ferlin"/>
</dbReference>
<evidence type="ECO:0000256" key="3">
    <source>
        <dbReference type="ARBA" id="ARBA00022737"/>
    </source>
</evidence>
<evidence type="ECO:0000256" key="4">
    <source>
        <dbReference type="ARBA" id="ARBA00022989"/>
    </source>
</evidence>
<feature type="transmembrane region" description="Helical" evidence="6">
    <location>
        <begin position="14"/>
        <end position="31"/>
    </location>
</feature>
<keyword evidence="2 6" id="KW-0812">Transmembrane</keyword>
<organism evidence="7 8">
    <name type="scientific">Bugula neritina</name>
    <name type="common">Brown bryozoan</name>
    <name type="synonym">Sertularia neritina</name>
    <dbReference type="NCBI Taxonomy" id="10212"/>
    <lineage>
        <taxon>Eukaryota</taxon>
        <taxon>Metazoa</taxon>
        <taxon>Spiralia</taxon>
        <taxon>Lophotrochozoa</taxon>
        <taxon>Bryozoa</taxon>
        <taxon>Gymnolaemata</taxon>
        <taxon>Cheilostomatida</taxon>
        <taxon>Flustrina</taxon>
        <taxon>Buguloidea</taxon>
        <taxon>Bugulidae</taxon>
        <taxon>Bugula</taxon>
    </lineage>
</organism>
<comment type="subcellular location">
    <subcellularLocation>
        <location evidence="1">Membrane</location>
    </subcellularLocation>
</comment>
<keyword evidence="4 6" id="KW-1133">Transmembrane helix</keyword>
<sequence>MLYVVTMVTVDNSFVYYLYYQLLFCCCGFKTKPRKKVRSSHLHHQLSSSCLHAPIALYELRVTIWNADEVILEEDDFFTGEKSSDIYIKGFLTGPSESQSTDVHYR</sequence>
<evidence type="ECO:0000256" key="5">
    <source>
        <dbReference type="ARBA" id="ARBA00023136"/>
    </source>
</evidence>
<accession>A0A7J7JH02</accession>
<name>A0A7J7JH02_BUGNE</name>
<keyword evidence="5 6" id="KW-0472">Membrane</keyword>
<comment type="caution">
    <text evidence="7">The sequence shown here is derived from an EMBL/GenBank/DDBJ whole genome shotgun (WGS) entry which is preliminary data.</text>
</comment>
<dbReference type="OrthoDB" id="10059618at2759"/>
<evidence type="ECO:0000256" key="1">
    <source>
        <dbReference type="ARBA" id="ARBA00004370"/>
    </source>
</evidence>
<dbReference type="PANTHER" id="PTHR12546:SF60">
    <property type="entry name" value="MISFIRE, ISOFORM F"/>
    <property type="match status" value="1"/>
</dbReference>
<gene>
    <name evidence="7" type="ORF">EB796_016392</name>
</gene>
<evidence type="ECO:0000313" key="8">
    <source>
        <dbReference type="Proteomes" id="UP000593567"/>
    </source>
</evidence>
<dbReference type="GO" id="GO:0007009">
    <property type="term" value="P:plasma membrane organization"/>
    <property type="evidence" value="ECO:0007669"/>
    <property type="project" value="TreeGrafter"/>
</dbReference>
<dbReference type="Proteomes" id="UP000593567">
    <property type="component" value="Unassembled WGS sequence"/>
</dbReference>
<dbReference type="PANTHER" id="PTHR12546">
    <property type="entry name" value="FER-1-LIKE"/>
    <property type="match status" value="1"/>
</dbReference>
<reference evidence="7" key="1">
    <citation type="submission" date="2020-06" db="EMBL/GenBank/DDBJ databases">
        <title>Draft genome of Bugula neritina, a colonial animal packing powerful symbionts and potential medicines.</title>
        <authorList>
            <person name="Rayko M."/>
        </authorList>
    </citation>
    <scope>NUCLEOTIDE SEQUENCE [LARGE SCALE GENOMIC DNA]</scope>
    <source>
        <strain evidence="7">Kwan_BN1</strain>
    </source>
</reference>
<evidence type="ECO:0000256" key="2">
    <source>
        <dbReference type="ARBA" id="ARBA00022692"/>
    </source>
</evidence>
<protein>
    <submittedName>
        <fullName evidence="7">Uncharacterized protein</fullName>
    </submittedName>
</protein>
<keyword evidence="3" id="KW-0677">Repeat</keyword>